<evidence type="ECO:0000313" key="2">
    <source>
        <dbReference type="EMBL" id="GBC98877.1"/>
    </source>
</evidence>
<organism evidence="2 3">
    <name type="scientific">Candidatus Fervidibacter japonicus</name>
    <dbReference type="NCBI Taxonomy" id="2035412"/>
    <lineage>
        <taxon>Bacteria</taxon>
        <taxon>Candidatus Fervidibacterota</taxon>
        <taxon>Candidatus Fervidibacter</taxon>
    </lineage>
</organism>
<dbReference type="Proteomes" id="UP000236173">
    <property type="component" value="Unassembled WGS sequence"/>
</dbReference>
<dbReference type="Pfam" id="PF07596">
    <property type="entry name" value="SBP_bac_10"/>
    <property type="match status" value="1"/>
</dbReference>
<dbReference type="InterPro" id="IPR011453">
    <property type="entry name" value="DUF1559"/>
</dbReference>
<dbReference type="Pfam" id="PF07963">
    <property type="entry name" value="N_methyl"/>
    <property type="match status" value="1"/>
</dbReference>
<dbReference type="AlphaFoldDB" id="A0A2H5XCL8"/>
<comment type="caution">
    <text evidence="2">The sequence shown here is derived from an EMBL/GenBank/DDBJ whole genome shotgun (WGS) entry which is preliminary data.</text>
</comment>
<evidence type="ECO:0000259" key="1">
    <source>
        <dbReference type="Pfam" id="PF07596"/>
    </source>
</evidence>
<dbReference type="InterPro" id="IPR012902">
    <property type="entry name" value="N_methyl_site"/>
</dbReference>
<dbReference type="InterPro" id="IPR045584">
    <property type="entry name" value="Pilin-like"/>
</dbReference>
<feature type="domain" description="DUF1559" evidence="1">
    <location>
        <begin position="31"/>
        <end position="75"/>
    </location>
</feature>
<protein>
    <recommendedName>
        <fullName evidence="1">DUF1559 domain-containing protein</fullName>
    </recommendedName>
</protein>
<dbReference type="Gene3D" id="3.30.700.10">
    <property type="entry name" value="Glycoprotein, Type 4 Pilin"/>
    <property type="match status" value="1"/>
</dbReference>
<dbReference type="PANTHER" id="PTHR30093">
    <property type="entry name" value="GENERAL SECRETION PATHWAY PROTEIN G"/>
    <property type="match status" value="1"/>
</dbReference>
<reference evidence="3" key="1">
    <citation type="submission" date="2017-09" db="EMBL/GenBank/DDBJ databases">
        <title>Metaegenomics of thermophilic ammonia-oxidizing enrichment culture.</title>
        <authorList>
            <person name="Kato S."/>
            <person name="Suzuki K."/>
        </authorList>
    </citation>
    <scope>NUCLEOTIDE SEQUENCE [LARGE SCALE GENOMIC DNA]</scope>
</reference>
<evidence type="ECO:0000313" key="3">
    <source>
        <dbReference type="Proteomes" id="UP000236173"/>
    </source>
</evidence>
<gene>
    <name evidence="2" type="ORF">HRbin17_01394</name>
</gene>
<sequence>MRRAFTLIELLVVIAIIAILAAILFPVFARVREKARMTACLSNLRQLGLACKCYSNDWDEAYPVDRFHCNSYRTAGTYGPVVDPGFPGAPTLDRLNRLVRPLHPYIRTHGIWYCPSAALCAQWDPTILSTEQNWQVGNISYHFWSWSERYPAFPPFVPRALHEATASPDSWMLTDWFWPRAPRFPHDYEHALTLLCARMDGRVAVFHGRPIDNFK</sequence>
<dbReference type="EMBL" id="BEHT01000017">
    <property type="protein sequence ID" value="GBC98877.1"/>
    <property type="molecule type" value="Genomic_DNA"/>
</dbReference>
<dbReference type="NCBIfam" id="TIGR02532">
    <property type="entry name" value="IV_pilin_GFxxxE"/>
    <property type="match status" value="1"/>
</dbReference>
<name>A0A2H5XCL8_9BACT</name>
<dbReference type="SUPFAM" id="SSF54523">
    <property type="entry name" value="Pili subunits"/>
    <property type="match status" value="1"/>
</dbReference>
<proteinExistence type="predicted"/>
<accession>A0A2H5XCL8</accession>